<sequence>MAFRLTNTTLSPTDSTLLLLSTVPPLPLTDLPPLQLNTVHHP</sequence>
<dbReference type="Proteomes" id="UP001153148">
    <property type="component" value="Unassembled WGS sequence"/>
</dbReference>
<protein>
    <submittedName>
        <fullName evidence="1">Uncharacterized protein</fullName>
    </submittedName>
</protein>
<comment type="caution">
    <text evidence="1">The sequence shown here is derived from an EMBL/GenBank/DDBJ whole genome shotgun (WGS) entry which is preliminary data.</text>
</comment>
<reference evidence="1" key="1">
    <citation type="submission" date="2021-03" db="EMBL/GenBank/DDBJ databases">
        <authorList>
            <person name="Tran Van P."/>
        </authorList>
    </citation>
    <scope>NUCLEOTIDE SEQUENCE</scope>
</reference>
<evidence type="ECO:0000313" key="1">
    <source>
        <dbReference type="EMBL" id="CAG2069551.1"/>
    </source>
</evidence>
<evidence type="ECO:0000313" key="2">
    <source>
        <dbReference type="Proteomes" id="UP001153148"/>
    </source>
</evidence>
<gene>
    <name evidence="1" type="ORF">TPAB3V08_LOCUS16493</name>
</gene>
<keyword evidence="2" id="KW-1185">Reference proteome</keyword>
<accession>A0ABN7PPD2</accession>
<name>A0ABN7PPD2_TIMPD</name>
<dbReference type="EMBL" id="CAJPIN010150278">
    <property type="protein sequence ID" value="CAG2069551.1"/>
    <property type="molecule type" value="Genomic_DNA"/>
</dbReference>
<proteinExistence type="predicted"/>
<organism evidence="1 2">
    <name type="scientific">Timema podura</name>
    <name type="common">Walking stick</name>
    <dbReference type="NCBI Taxonomy" id="61482"/>
    <lineage>
        <taxon>Eukaryota</taxon>
        <taxon>Metazoa</taxon>
        <taxon>Ecdysozoa</taxon>
        <taxon>Arthropoda</taxon>
        <taxon>Hexapoda</taxon>
        <taxon>Insecta</taxon>
        <taxon>Pterygota</taxon>
        <taxon>Neoptera</taxon>
        <taxon>Polyneoptera</taxon>
        <taxon>Phasmatodea</taxon>
        <taxon>Timematodea</taxon>
        <taxon>Timematoidea</taxon>
        <taxon>Timematidae</taxon>
        <taxon>Timema</taxon>
    </lineage>
</organism>